<reference evidence="2 3" key="1">
    <citation type="submission" date="2019-01" db="EMBL/GenBank/DDBJ databases">
        <authorList>
            <person name="Chen W.-M."/>
        </authorList>
    </citation>
    <scope>NUCLEOTIDE SEQUENCE [LARGE SCALE GENOMIC DNA]</scope>
    <source>
        <strain evidence="2 3">CCP-18</strain>
    </source>
</reference>
<feature type="domain" description="AB hydrolase-1" evidence="1">
    <location>
        <begin position="36"/>
        <end position="283"/>
    </location>
</feature>
<dbReference type="Proteomes" id="UP000288587">
    <property type="component" value="Unassembled WGS sequence"/>
</dbReference>
<dbReference type="InterPro" id="IPR029058">
    <property type="entry name" value="AB_hydrolase_fold"/>
</dbReference>
<evidence type="ECO:0000313" key="2">
    <source>
        <dbReference type="EMBL" id="RVT83098.1"/>
    </source>
</evidence>
<dbReference type="GO" id="GO:0016787">
    <property type="term" value="F:hydrolase activity"/>
    <property type="evidence" value="ECO:0007669"/>
    <property type="project" value="UniProtKB-KW"/>
</dbReference>
<dbReference type="InterPro" id="IPR000073">
    <property type="entry name" value="AB_hydrolase_1"/>
</dbReference>
<dbReference type="Gene3D" id="3.40.50.1820">
    <property type="entry name" value="alpha/beta hydrolase"/>
    <property type="match status" value="1"/>
</dbReference>
<dbReference type="AlphaFoldDB" id="A0A437LCI2"/>
<keyword evidence="3" id="KW-1185">Reference proteome</keyword>
<dbReference type="InterPro" id="IPR000639">
    <property type="entry name" value="Epox_hydrolase-like"/>
</dbReference>
<dbReference type="Pfam" id="PF00561">
    <property type="entry name" value="Abhydrolase_1"/>
    <property type="match status" value="1"/>
</dbReference>
<accession>A0A437LCI2</accession>
<dbReference type="PRINTS" id="PR00111">
    <property type="entry name" value="ABHYDROLASE"/>
</dbReference>
<keyword evidence="2" id="KW-0378">Hydrolase</keyword>
<comment type="caution">
    <text evidence="2">The sequence shown here is derived from an EMBL/GenBank/DDBJ whole genome shotgun (WGS) entry which is preliminary data.</text>
</comment>
<proteinExistence type="predicted"/>
<dbReference type="EMBL" id="SACM01000005">
    <property type="protein sequence ID" value="RVT83098.1"/>
    <property type="molecule type" value="Genomic_DNA"/>
</dbReference>
<dbReference type="PANTHER" id="PTHR43194:SF2">
    <property type="entry name" value="PEROXISOMAL MEMBRANE PROTEIN LPX1"/>
    <property type="match status" value="1"/>
</dbReference>
<name>A0A437LCI2_9BURK</name>
<evidence type="ECO:0000259" key="1">
    <source>
        <dbReference type="Pfam" id="PF00561"/>
    </source>
</evidence>
<dbReference type="OrthoDB" id="149912at2"/>
<gene>
    <name evidence="2" type="ORF">EOD73_16210</name>
</gene>
<organism evidence="2 3">
    <name type="scientific">Inhella crocodyli</name>
    <dbReference type="NCBI Taxonomy" id="2499851"/>
    <lineage>
        <taxon>Bacteria</taxon>
        <taxon>Pseudomonadati</taxon>
        <taxon>Pseudomonadota</taxon>
        <taxon>Betaproteobacteria</taxon>
        <taxon>Burkholderiales</taxon>
        <taxon>Sphaerotilaceae</taxon>
        <taxon>Inhella</taxon>
    </lineage>
</organism>
<dbReference type="PANTHER" id="PTHR43194">
    <property type="entry name" value="HYDROLASE ALPHA/BETA FOLD FAMILY"/>
    <property type="match status" value="1"/>
</dbReference>
<dbReference type="InterPro" id="IPR050228">
    <property type="entry name" value="Carboxylesterase_BioH"/>
</dbReference>
<evidence type="ECO:0000313" key="3">
    <source>
        <dbReference type="Proteomes" id="UP000288587"/>
    </source>
</evidence>
<sequence>MPYLPRRLPQSRFETLRGLRAHALHWPGDAQRPLRVLLHGWMDVAASFQFLVDAFADDTPVVAIDWRGFGDSAPSGADAYWFADYAADLDAWLQCLSPDAPVDLIAHSMGGNVAMLYAGVRPERVRRLVNLEGYGLPDSPPVAAPERMRRWLDELREPAQLKPYPSLAAVAARLRKTNPRLPEDKASWLAQHWATLGADGQYHLKADPAHKRSHAVPYRKAEAMATWARISAPTLLVEGEDDALRLFWADRYPRADFEERLAVIPSLQQQRLPDCGHMLHHDQPEALAQAIEVFLR</sequence>
<protein>
    <submittedName>
        <fullName evidence="2">Alpha/beta hydrolase</fullName>
    </submittedName>
</protein>
<dbReference type="PRINTS" id="PR00412">
    <property type="entry name" value="EPOXHYDRLASE"/>
</dbReference>
<dbReference type="SUPFAM" id="SSF53474">
    <property type="entry name" value="alpha/beta-Hydrolases"/>
    <property type="match status" value="1"/>
</dbReference>
<dbReference type="RefSeq" id="WP_127684078.1">
    <property type="nucleotide sequence ID" value="NZ_SACM01000005.1"/>
</dbReference>